<dbReference type="InterPro" id="IPR000014">
    <property type="entry name" value="PAS"/>
</dbReference>
<dbReference type="Gene3D" id="3.30.450.20">
    <property type="entry name" value="PAS domain"/>
    <property type="match status" value="2"/>
</dbReference>
<dbReference type="CDD" id="cd01948">
    <property type="entry name" value="EAL"/>
    <property type="match status" value="1"/>
</dbReference>
<dbReference type="InterPro" id="IPR035965">
    <property type="entry name" value="PAS-like_dom_sf"/>
</dbReference>
<evidence type="ECO:0000259" key="2">
    <source>
        <dbReference type="PROSITE" id="PS50887"/>
    </source>
</evidence>
<dbReference type="PROSITE" id="PS50883">
    <property type="entry name" value="EAL"/>
    <property type="match status" value="1"/>
</dbReference>
<dbReference type="FunFam" id="3.30.70.270:FF:000001">
    <property type="entry name" value="Diguanylate cyclase domain protein"/>
    <property type="match status" value="1"/>
</dbReference>
<protein>
    <submittedName>
        <fullName evidence="3">Uncharacterized protein</fullName>
    </submittedName>
</protein>
<name>A0A916W9N1_9HYPH</name>
<dbReference type="InterPro" id="IPR035919">
    <property type="entry name" value="EAL_sf"/>
</dbReference>
<dbReference type="CDD" id="cd01949">
    <property type="entry name" value="GGDEF"/>
    <property type="match status" value="1"/>
</dbReference>
<gene>
    <name evidence="3" type="ORF">GCM10011385_37110</name>
</gene>
<dbReference type="SUPFAM" id="SSF141868">
    <property type="entry name" value="EAL domain-like"/>
    <property type="match status" value="1"/>
</dbReference>
<dbReference type="InterPro" id="IPR000160">
    <property type="entry name" value="GGDEF_dom"/>
</dbReference>
<dbReference type="GO" id="GO:0003824">
    <property type="term" value="F:catalytic activity"/>
    <property type="evidence" value="ECO:0007669"/>
    <property type="project" value="UniProtKB-ARBA"/>
</dbReference>
<dbReference type="PROSITE" id="PS50887">
    <property type="entry name" value="GGDEF"/>
    <property type="match status" value="1"/>
</dbReference>
<dbReference type="PANTHER" id="PTHR44757">
    <property type="entry name" value="DIGUANYLATE CYCLASE DGCP"/>
    <property type="match status" value="1"/>
</dbReference>
<feature type="domain" description="GGDEF" evidence="2">
    <location>
        <begin position="316"/>
        <end position="450"/>
    </location>
</feature>
<dbReference type="Gene3D" id="3.30.70.270">
    <property type="match status" value="1"/>
</dbReference>
<dbReference type="InterPro" id="IPR043128">
    <property type="entry name" value="Rev_trsase/Diguanyl_cyclase"/>
</dbReference>
<dbReference type="SUPFAM" id="SSF55785">
    <property type="entry name" value="PYP-like sensor domain (PAS domain)"/>
    <property type="match status" value="2"/>
</dbReference>
<organism evidence="3 4">
    <name type="scientific">Nitratireductor aestuarii</name>
    <dbReference type="NCBI Taxonomy" id="1735103"/>
    <lineage>
        <taxon>Bacteria</taxon>
        <taxon>Pseudomonadati</taxon>
        <taxon>Pseudomonadota</taxon>
        <taxon>Alphaproteobacteria</taxon>
        <taxon>Hyphomicrobiales</taxon>
        <taxon>Phyllobacteriaceae</taxon>
        <taxon>Nitratireductor</taxon>
    </lineage>
</organism>
<dbReference type="Proteomes" id="UP000636264">
    <property type="component" value="Unassembled WGS sequence"/>
</dbReference>
<sequence>MTENGVDYAAIFDAGPTPAAILDVELTFRACNAAYEAVCHRSRAELIGRSIFDVFPGGDEAQKDILQDSFRRVLKTGEPHHITSTCYDIIIPDGKTLSRHWTASNVPLFSPGGELSGILHCPLDTTELVRANAFLSADTDDDGENAIAVRASQTALSSEGARLQQLFHQAPGFICVLEGPRHIYELANDAYYQLVGHREIIGHPLAEVLSEVVFQGFLEKLDKVYQTGEPFIGRAMPIQLQRVEGAPLEQRYIDLIYQPIFHEDHEVTGIFVQGNDVTEAYTLAQEVAFQAAHDALTGLYNRREFERRTLQIDTPAPHALLYMDIDHFKIINDRCGHAAGDGLLKEVARVLSQIAGDGAFLARLGGDEFALLMPACSSEEAVAHAHRLRGAVKAISFVWKNKRYGVTLSVGVAMFSEKEGSSFQDALGLADAACFLAKEFGRDKVKLAWPSDEDIGRQLTEMDNVTRLQEAIRDDRIVLYGQRIVDIVEPTVSAVRYFEILSSLQDAEGRIIPPSGFIPAAERFGMIEALDRHVVAKAFAHFAGLPEEIRGFVGYFINLSGITLGSLSFHSFIEGLLAEFPSINAAQICFEVTETGAISDVSRSAESMKMLSLHGFRFALDDFGSGMASFAYLQQLPVQFVKIDGAFVKAMLEDPSSSIIVESVVRLANCMGIKTIAESVETPELLAALQPIGAHYAQGFELHMPEQLDSMVHGIQ</sequence>
<dbReference type="PANTHER" id="PTHR44757:SF4">
    <property type="entry name" value="DIGUANYLATE CYCLASE DGCE-RELATED"/>
    <property type="match status" value="1"/>
</dbReference>
<reference evidence="3" key="2">
    <citation type="submission" date="2020-09" db="EMBL/GenBank/DDBJ databases">
        <authorList>
            <person name="Sun Q."/>
            <person name="Zhou Y."/>
        </authorList>
    </citation>
    <scope>NUCLEOTIDE SEQUENCE</scope>
    <source>
        <strain evidence="3">CGMCC 1.15320</strain>
    </source>
</reference>
<accession>A0A916W9N1</accession>
<dbReference type="SMART" id="SM00267">
    <property type="entry name" value="GGDEF"/>
    <property type="match status" value="1"/>
</dbReference>
<dbReference type="InterPro" id="IPR013656">
    <property type="entry name" value="PAS_4"/>
</dbReference>
<evidence type="ECO:0000313" key="3">
    <source>
        <dbReference type="EMBL" id="GGA79472.1"/>
    </source>
</evidence>
<dbReference type="InterPro" id="IPR001633">
    <property type="entry name" value="EAL_dom"/>
</dbReference>
<evidence type="ECO:0000313" key="4">
    <source>
        <dbReference type="Proteomes" id="UP000636264"/>
    </source>
</evidence>
<dbReference type="InterPro" id="IPR029787">
    <property type="entry name" value="Nucleotide_cyclase"/>
</dbReference>
<evidence type="ECO:0000259" key="1">
    <source>
        <dbReference type="PROSITE" id="PS50883"/>
    </source>
</evidence>
<keyword evidence="4" id="KW-1185">Reference proteome</keyword>
<dbReference type="SUPFAM" id="SSF55073">
    <property type="entry name" value="Nucleotide cyclase"/>
    <property type="match status" value="1"/>
</dbReference>
<comment type="caution">
    <text evidence="3">The sequence shown here is derived from an EMBL/GenBank/DDBJ whole genome shotgun (WGS) entry which is preliminary data.</text>
</comment>
<dbReference type="Pfam" id="PF00563">
    <property type="entry name" value="EAL"/>
    <property type="match status" value="1"/>
</dbReference>
<dbReference type="InterPro" id="IPR052155">
    <property type="entry name" value="Biofilm_reg_signaling"/>
</dbReference>
<dbReference type="NCBIfam" id="TIGR00254">
    <property type="entry name" value="GGDEF"/>
    <property type="match status" value="1"/>
</dbReference>
<proteinExistence type="predicted"/>
<dbReference type="SMART" id="SM00052">
    <property type="entry name" value="EAL"/>
    <property type="match status" value="1"/>
</dbReference>
<dbReference type="RefSeq" id="WP_188722601.1">
    <property type="nucleotide sequence ID" value="NZ_BMIF01000015.1"/>
</dbReference>
<dbReference type="Pfam" id="PF00990">
    <property type="entry name" value="GGDEF"/>
    <property type="match status" value="1"/>
</dbReference>
<dbReference type="CDD" id="cd00130">
    <property type="entry name" value="PAS"/>
    <property type="match status" value="1"/>
</dbReference>
<dbReference type="EMBL" id="BMIF01000015">
    <property type="protein sequence ID" value="GGA79472.1"/>
    <property type="molecule type" value="Genomic_DNA"/>
</dbReference>
<reference evidence="3" key="1">
    <citation type="journal article" date="2014" name="Int. J. Syst. Evol. Microbiol.">
        <title>Complete genome sequence of Corynebacterium casei LMG S-19264T (=DSM 44701T), isolated from a smear-ripened cheese.</title>
        <authorList>
            <consortium name="US DOE Joint Genome Institute (JGI-PGF)"/>
            <person name="Walter F."/>
            <person name="Albersmeier A."/>
            <person name="Kalinowski J."/>
            <person name="Ruckert C."/>
        </authorList>
    </citation>
    <scope>NUCLEOTIDE SEQUENCE</scope>
    <source>
        <strain evidence="3">CGMCC 1.15320</strain>
    </source>
</reference>
<dbReference type="SMART" id="SM00091">
    <property type="entry name" value="PAS"/>
    <property type="match status" value="2"/>
</dbReference>
<dbReference type="AlphaFoldDB" id="A0A916W9N1"/>
<dbReference type="Gene3D" id="3.20.20.450">
    <property type="entry name" value="EAL domain"/>
    <property type="match status" value="1"/>
</dbReference>
<dbReference type="Pfam" id="PF08448">
    <property type="entry name" value="PAS_4"/>
    <property type="match status" value="2"/>
</dbReference>
<feature type="domain" description="EAL" evidence="1">
    <location>
        <begin position="461"/>
        <end position="716"/>
    </location>
</feature>